<feature type="region of interest" description="Disordered" evidence="1">
    <location>
        <begin position="31"/>
        <end position="60"/>
    </location>
</feature>
<dbReference type="EMBL" id="CP001142">
    <property type="protein sequence ID" value="ACI65468.1"/>
    <property type="molecule type" value="Genomic_DNA"/>
</dbReference>
<reference evidence="2 3" key="1">
    <citation type="journal article" date="2008" name="Nature">
        <title>The Phaeodactylum genome reveals the evolutionary history of diatom genomes.</title>
        <authorList>
            <person name="Bowler C."/>
            <person name="Allen A.E."/>
            <person name="Badger J.H."/>
            <person name="Grimwood J."/>
            <person name="Jabbari K."/>
            <person name="Kuo A."/>
            <person name="Maheswari U."/>
            <person name="Martens C."/>
            <person name="Maumus F."/>
            <person name="Otillar R.P."/>
            <person name="Rayko E."/>
            <person name="Salamov A."/>
            <person name="Vandepoele K."/>
            <person name="Beszteri B."/>
            <person name="Gruber A."/>
            <person name="Heijde M."/>
            <person name="Katinka M."/>
            <person name="Mock T."/>
            <person name="Valentin K."/>
            <person name="Verret F."/>
            <person name="Berges J.A."/>
            <person name="Brownlee C."/>
            <person name="Cadoret J.P."/>
            <person name="Chiovitti A."/>
            <person name="Choi C.J."/>
            <person name="Coesel S."/>
            <person name="De Martino A."/>
            <person name="Detter J.C."/>
            <person name="Durkin C."/>
            <person name="Falciatore A."/>
            <person name="Fournet J."/>
            <person name="Haruta M."/>
            <person name="Huysman M.J."/>
            <person name="Jenkins B.D."/>
            <person name="Jiroutova K."/>
            <person name="Jorgensen R.E."/>
            <person name="Joubert Y."/>
            <person name="Kaplan A."/>
            <person name="Kroger N."/>
            <person name="Kroth P.G."/>
            <person name="La Roche J."/>
            <person name="Lindquist E."/>
            <person name="Lommer M."/>
            <person name="Martin-Jezequel V."/>
            <person name="Lopez P.J."/>
            <person name="Lucas S."/>
            <person name="Mangogna M."/>
            <person name="McGinnis K."/>
            <person name="Medlin L.K."/>
            <person name="Montsant A."/>
            <person name="Oudot-Le Secq M.P."/>
            <person name="Napoli C."/>
            <person name="Obornik M."/>
            <person name="Parker M.S."/>
            <person name="Petit J.L."/>
            <person name="Porcel B.M."/>
            <person name="Poulsen N."/>
            <person name="Robison M."/>
            <person name="Rychlewski L."/>
            <person name="Rynearson T.A."/>
            <person name="Schmutz J."/>
            <person name="Shapiro H."/>
            <person name="Siaut M."/>
            <person name="Stanley M."/>
            <person name="Sussman M.R."/>
            <person name="Taylor A.R."/>
            <person name="Vardi A."/>
            <person name="von Dassow P."/>
            <person name="Vyverman W."/>
            <person name="Willis A."/>
            <person name="Wyrwicz L.S."/>
            <person name="Rokhsar D.S."/>
            <person name="Weissenbach J."/>
            <person name="Armbrust E.V."/>
            <person name="Green B.R."/>
            <person name="Van de Peer Y."/>
            <person name="Grigoriev I.V."/>
        </authorList>
    </citation>
    <scope>NUCLEOTIDE SEQUENCE [LARGE SCALE GENOMIC DNA]</scope>
    <source>
        <strain evidence="2 3">CCAP 1055/1</strain>
    </source>
</reference>
<dbReference type="OrthoDB" id="48490at2759"/>
<dbReference type="PaxDb" id="2850-Phatr43814"/>
<dbReference type="Proteomes" id="UP000000759">
    <property type="component" value="Chromosome 3"/>
</dbReference>
<proteinExistence type="predicted"/>
<organism evidence="2 3">
    <name type="scientific">Phaeodactylum tricornutum (strain CCAP 1055/1)</name>
    <dbReference type="NCBI Taxonomy" id="556484"/>
    <lineage>
        <taxon>Eukaryota</taxon>
        <taxon>Sar</taxon>
        <taxon>Stramenopiles</taxon>
        <taxon>Ochrophyta</taxon>
        <taxon>Bacillariophyta</taxon>
        <taxon>Bacillariophyceae</taxon>
        <taxon>Bacillariophycidae</taxon>
        <taxon>Naviculales</taxon>
        <taxon>Phaeodactylaceae</taxon>
        <taxon>Phaeodactylum</taxon>
    </lineage>
</organism>
<dbReference type="HOGENOM" id="CLU_535978_0_0_1"/>
<reference evidence="3" key="2">
    <citation type="submission" date="2008-08" db="EMBL/GenBank/DDBJ databases">
        <authorList>
            <consortium name="Diatom Consortium"/>
            <person name="Grigoriev I."/>
            <person name="Grimwood J."/>
            <person name="Kuo A."/>
            <person name="Otillar R.P."/>
            <person name="Salamov A."/>
            <person name="Detter J.C."/>
            <person name="Lindquist E."/>
            <person name="Shapiro H."/>
            <person name="Lucas S."/>
            <person name="Glavina del Rio T."/>
            <person name="Pitluck S."/>
            <person name="Rokhsar D."/>
            <person name="Bowler C."/>
        </authorList>
    </citation>
    <scope>GENOME REANNOTATION</scope>
    <source>
        <strain evidence="3">CCAP 1055/1</strain>
    </source>
</reference>
<gene>
    <name evidence="2" type="ORF">PHATR_43814</name>
</gene>
<feature type="region of interest" description="Disordered" evidence="1">
    <location>
        <begin position="399"/>
        <end position="468"/>
    </location>
</feature>
<name>B5Y4E6_PHATC</name>
<evidence type="ECO:0000256" key="1">
    <source>
        <dbReference type="SAM" id="MobiDB-lite"/>
    </source>
</evidence>
<feature type="compositionally biased region" description="Basic and acidic residues" evidence="1">
    <location>
        <begin position="399"/>
        <end position="413"/>
    </location>
</feature>
<keyword evidence="3" id="KW-1185">Reference proteome</keyword>
<dbReference type="InParanoid" id="B5Y4E6"/>
<protein>
    <submittedName>
        <fullName evidence="2">Uncharacterized protein</fullName>
    </submittedName>
</protein>
<sequence length="468" mass="51476">MTETGGLTRAQSRLELLSNTASVMESSNNLLEYHHHPPPATELTVRPTSSSCVSPAVPSEPPALVGVARPSRPPVTFPSRTTVPSLLSSVSLDKETTNHRAHSFDESVAFGTEARFGSNSVHGPQHTTHTHGNHHLIQYSPYKTADSTGTFLEASAHVPIPSLATSRLSLPPHPHTAFRPPHSVGRTRHPLSEGNVRNSGDASIESTLAETLTHRTTSTSSPPLPPHTVSIGDTQNMLRHHRDESPVTREPFGLPRWTQRTTYPSLPNGDRDAASPVGLPSHEDLLRENQDLKQLLHGRDGIVLALQQRVMELERKLQSQVLPTRKISQIPVEDMMNLMREYGSEISDVVMPPRKLSIQKASVVRQFRRWNPNFFEYFSYANGRWEPKLGRQGELARRLQSRNEHALEKKQAEHNTPSSSTTPLASSTPTASPRIRPSNGTHPPPAPSTVTDGSDTFPMPSGDAQAEK</sequence>
<dbReference type="GeneID" id="7204254"/>
<accession>B5Y4E6</accession>
<evidence type="ECO:0000313" key="2">
    <source>
        <dbReference type="EMBL" id="ACI65468.1"/>
    </source>
</evidence>
<feature type="region of interest" description="Disordered" evidence="1">
    <location>
        <begin position="177"/>
        <end position="202"/>
    </location>
</feature>
<dbReference type="RefSeq" id="XP_002185998.1">
    <property type="nucleotide sequence ID" value="XM_002185962.1"/>
</dbReference>
<dbReference type="KEGG" id="pti:PHATR_43814"/>
<feature type="compositionally biased region" description="Low complexity" evidence="1">
    <location>
        <begin position="416"/>
        <end position="433"/>
    </location>
</feature>
<feature type="region of interest" description="Disordered" evidence="1">
    <location>
        <begin position="244"/>
        <end position="281"/>
    </location>
</feature>
<evidence type="ECO:0000313" key="3">
    <source>
        <dbReference type="Proteomes" id="UP000000759"/>
    </source>
</evidence>
<dbReference type="AlphaFoldDB" id="B5Y4E6"/>